<keyword evidence="3" id="KW-0812">Transmembrane</keyword>
<dbReference type="GO" id="GO:0031965">
    <property type="term" value="C:nuclear membrane"/>
    <property type="evidence" value="ECO:0007669"/>
    <property type="project" value="UniProtKB-SubCell"/>
</dbReference>
<evidence type="ECO:0000256" key="8">
    <source>
        <dbReference type="SAM" id="MobiDB-lite"/>
    </source>
</evidence>
<accession>A0A7R9EQM8</accession>
<evidence type="ECO:0000256" key="2">
    <source>
        <dbReference type="ARBA" id="ARBA00004269"/>
    </source>
</evidence>
<dbReference type="AlphaFoldDB" id="A0A7R9EQM8"/>
<gene>
    <name evidence="9" type="ORF">TBIB3V08_LOCUS1043</name>
</gene>
<keyword evidence="4" id="KW-0256">Endoplasmic reticulum</keyword>
<evidence type="ECO:0000256" key="4">
    <source>
        <dbReference type="ARBA" id="ARBA00022824"/>
    </source>
</evidence>
<organism evidence="9">
    <name type="scientific">Timema bartmani</name>
    <dbReference type="NCBI Taxonomy" id="61472"/>
    <lineage>
        <taxon>Eukaryota</taxon>
        <taxon>Metazoa</taxon>
        <taxon>Ecdysozoa</taxon>
        <taxon>Arthropoda</taxon>
        <taxon>Hexapoda</taxon>
        <taxon>Insecta</taxon>
        <taxon>Pterygota</taxon>
        <taxon>Neoptera</taxon>
        <taxon>Polyneoptera</taxon>
        <taxon>Phasmatodea</taxon>
        <taxon>Timematodea</taxon>
        <taxon>Timematoidea</taxon>
        <taxon>Timematidae</taxon>
        <taxon>Timema</taxon>
    </lineage>
</organism>
<name>A0A7R9EQM8_9NEOP</name>
<evidence type="ECO:0000256" key="3">
    <source>
        <dbReference type="ARBA" id="ARBA00022692"/>
    </source>
</evidence>
<feature type="region of interest" description="Disordered" evidence="8">
    <location>
        <begin position="375"/>
        <end position="431"/>
    </location>
</feature>
<dbReference type="PANTHER" id="PTHR13289">
    <property type="entry name" value="PROTEIN PHOSPHATASE 1-BINDING PROTEIN BIFOCAL"/>
    <property type="match status" value="1"/>
</dbReference>
<reference evidence="9" key="1">
    <citation type="submission" date="2020-11" db="EMBL/GenBank/DDBJ databases">
        <authorList>
            <person name="Tran Van P."/>
        </authorList>
    </citation>
    <scope>NUCLEOTIDE SEQUENCE</scope>
</reference>
<keyword evidence="7" id="KW-0539">Nucleus</keyword>
<keyword evidence="6" id="KW-0472">Membrane</keyword>
<feature type="compositionally biased region" description="Polar residues" evidence="8">
    <location>
        <begin position="524"/>
        <end position="537"/>
    </location>
</feature>
<comment type="subcellular location">
    <subcellularLocation>
        <location evidence="1">Nucleus membrane</location>
        <topology evidence="1">Multi-pass membrane protein</topology>
    </subcellularLocation>
    <subcellularLocation>
        <location evidence="2">Rough endoplasmic reticulum membrane</location>
        <topology evidence="2">Multi-pass membrane protein</topology>
    </subcellularLocation>
</comment>
<dbReference type="PANTHER" id="PTHR13289:SF3">
    <property type="entry name" value="BIFOCAL, ISOFORM F"/>
    <property type="match status" value="1"/>
</dbReference>
<feature type="region of interest" description="Disordered" evidence="8">
    <location>
        <begin position="505"/>
        <end position="633"/>
    </location>
</feature>
<sequence>MASSSQENSSGLLDQSIPLWKRELILRRRAISRTVTAGNMKLTCVDLASGPSALKQQQQGDFHLTGRSSITVGTNMRLVEHRNPLSEIDSGFNGVTDSKSMKYLATKMVDEKKCSRSATVNNMKVLNENNNRRTDTECQSDSSEELQYGPGIVNKLKSKYLSLTLRESQNRGVRPSLANIRRYASMENILDNDLGTTGKPQITAPHFVKRADAVGNNATKIEVISQHHQRYRAAGRASRKDSVKRARSVETLHRYDSKLLGGSSEDVNKNRPVSLLNNEIVIIENKMKMEATNQTENKVQPTKDTTLPRLHVSVPLEKELPPPDTVKQTLKIFECPSSRKVLKPVKTKPKNTVNINKTSASLVKSISNNYKPLTLKPSISPKPQASLVPPVSAHRKLAPTEESSSHPVDRITPIVSPTASRKAKSPSPPFSLRNFISSPEYVSLSTVESSPRLTNGEKNHVSLVEEDNFSSDSDDLDGIISSKKPIPKSAMENIRKDGLSLHFSFNGTNNSSSEKPKSYLPNGKSVTPPMQNNSSPETIRLHSSPMPPPPITSSLFAKSPETIRLHSPPAPPPPNTSSLSAKSPETIRLHSPPAPTPPNTSSSLSAKSHETIRLHSQPAPTPPITSAPVKSSEAPHFKQIGVIRPLITNKAPSLTEREIEKNLINLGKSTLELHSSPVNKVSEVSVSSVVKGSAQGLWDKKKPWNQQQNTVVFNFSTTKGPVPDYIENDGLILSSKREKPKGLVQPLKIKTRGLKPLGPPILEPLERDKSWDIALHVWRARYKFKTSKHWNGHSTTPPPPTNLSPKLSSVYSSPMASLVLTDSSQLTADAFKKLPDQIIQIDRSNALGFGQTDKRASERASERARKRLGGHTGERASERASA</sequence>
<dbReference type="GO" id="GO:0030867">
    <property type="term" value="C:rough endoplasmic reticulum membrane"/>
    <property type="evidence" value="ECO:0007669"/>
    <property type="project" value="UniProtKB-SubCell"/>
</dbReference>
<feature type="compositionally biased region" description="Basic and acidic residues" evidence="8">
    <location>
        <begin position="852"/>
        <end position="863"/>
    </location>
</feature>
<feature type="region of interest" description="Disordered" evidence="8">
    <location>
        <begin position="847"/>
        <end position="882"/>
    </location>
</feature>
<proteinExistence type="predicted"/>
<protein>
    <submittedName>
        <fullName evidence="9">Uncharacterized protein</fullName>
    </submittedName>
</protein>
<keyword evidence="5" id="KW-1133">Transmembrane helix</keyword>
<feature type="region of interest" description="Disordered" evidence="8">
    <location>
        <begin position="788"/>
        <end position="808"/>
    </location>
</feature>
<dbReference type="GO" id="GO:0006935">
    <property type="term" value="P:chemotaxis"/>
    <property type="evidence" value="ECO:0007669"/>
    <property type="project" value="TreeGrafter"/>
</dbReference>
<evidence type="ECO:0000256" key="1">
    <source>
        <dbReference type="ARBA" id="ARBA00004232"/>
    </source>
</evidence>
<dbReference type="EMBL" id="OD564460">
    <property type="protein sequence ID" value="CAD7438451.1"/>
    <property type="molecule type" value="Genomic_DNA"/>
</dbReference>
<dbReference type="InterPro" id="IPR019130">
    <property type="entry name" value="Macoilin"/>
</dbReference>
<evidence type="ECO:0000256" key="5">
    <source>
        <dbReference type="ARBA" id="ARBA00022989"/>
    </source>
</evidence>
<evidence type="ECO:0000313" key="9">
    <source>
        <dbReference type="EMBL" id="CAD7438451.1"/>
    </source>
</evidence>
<dbReference type="GO" id="GO:0008017">
    <property type="term" value="F:microtubule binding"/>
    <property type="evidence" value="ECO:0007669"/>
    <property type="project" value="TreeGrafter"/>
</dbReference>
<dbReference type="GO" id="GO:0023041">
    <property type="term" value="P:neuronal signal transduction"/>
    <property type="evidence" value="ECO:0007669"/>
    <property type="project" value="InterPro"/>
</dbReference>
<feature type="compositionally biased region" description="Basic and acidic residues" evidence="8">
    <location>
        <begin position="872"/>
        <end position="882"/>
    </location>
</feature>
<evidence type="ECO:0000256" key="7">
    <source>
        <dbReference type="ARBA" id="ARBA00023242"/>
    </source>
</evidence>
<evidence type="ECO:0000256" key="6">
    <source>
        <dbReference type="ARBA" id="ARBA00023136"/>
    </source>
</evidence>